<accession>A0ABD2P3S2</accession>
<keyword evidence="2" id="KW-1185">Reference proteome</keyword>
<gene>
    <name evidence="1" type="ORF">HHI36_000084</name>
</gene>
<protein>
    <submittedName>
        <fullName evidence="1">Uncharacterized protein</fullName>
    </submittedName>
</protein>
<organism evidence="1 2">
    <name type="scientific">Cryptolaemus montrouzieri</name>
    <dbReference type="NCBI Taxonomy" id="559131"/>
    <lineage>
        <taxon>Eukaryota</taxon>
        <taxon>Metazoa</taxon>
        <taxon>Ecdysozoa</taxon>
        <taxon>Arthropoda</taxon>
        <taxon>Hexapoda</taxon>
        <taxon>Insecta</taxon>
        <taxon>Pterygota</taxon>
        <taxon>Neoptera</taxon>
        <taxon>Endopterygota</taxon>
        <taxon>Coleoptera</taxon>
        <taxon>Polyphaga</taxon>
        <taxon>Cucujiformia</taxon>
        <taxon>Coccinelloidea</taxon>
        <taxon>Coccinellidae</taxon>
        <taxon>Scymninae</taxon>
        <taxon>Scymnini</taxon>
        <taxon>Cryptolaemus</taxon>
    </lineage>
</organism>
<dbReference type="Proteomes" id="UP001516400">
    <property type="component" value="Unassembled WGS sequence"/>
</dbReference>
<evidence type="ECO:0000313" key="2">
    <source>
        <dbReference type="Proteomes" id="UP001516400"/>
    </source>
</evidence>
<reference evidence="1 2" key="1">
    <citation type="journal article" date="2021" name="BMC Biol.">
        <title>Horizontally acquired antibacterial genes associated with adaptive radiation of ladybird beetles.</title>
        <authorList>
            <person name="Li H.S."/>
            <person name="Tang X.F."/>
            <person name="Huang Y.H."/>
            <person name="Xu Z.Y."/>
            <person name="Chen M.L."/>
            <person name="Du X.Y."/>
            <person name="Qiu B.Y."/>
            <person name="Chen P.T."/>
            <person name="Zhang W."/>
            <person name="Slipinski A."/>
            <person name="Escalona H.E."/>
            <person name="Waterhouse R.M."/>
            <person name="Zwick A."/>
            <person name="Pang H."/>
        </authorList>
    </citation>
    <scope>NUCLEOTIDE SEQUENCE [LARGE SCALE GENOMIC DNA]</scope>
    <source>
        <strain evidence="1">SYSU2018</strain>
    </source>
</reference>
<dbReference type="AlphaFoldDB" id="A0ABD2P3S2"/>
<sequence length="102" mass="11820">MKQHLNFVSFFITISQKNLKNFEYIDIRHLKMKQSSKLGSNRIVRMSVGLIILLNTTASVIQILEKRCSSSVLCGIRSSMFVKISFHVDTAMKLFSNYFHFI</sequence>
<dbReference type="EMBL" id="JABFTP020000185">
    <property type="protein sequence ID" value="KAL3285554.1"/>
    <property type="molecule type" value="Genomic_DNA"/>
</dbReference>
<name>A0ABD2P3S2_9CUCU</name>
<proteinExistence type="predicted"/>
<evidence type="ECO:0000313" key="1">
    <source>
        <dbReference type="EMBL" id="KAL3285554.1"/>
    </source>
</evidence>
<comment type="caution">
    <text evidence="1">The sequence shown here is derived from an EMBL/GenBank/DDBJ whole genome shotgun (WGS) entry which is preliminary data.</text>
</comment>